<feature type="domain" description="J" evidence="1">
    <location>
        <begin position="1007"/>
        <end position="1067"/>
    </location>
</feature>
<dbReference type="GO" id="GO:2000641">
    <property type="term" value="P:regulation of early endosome to late endosome transport"/>
    <property type="evidence" value="ECO:0007669"/>
    <property type="project" value="InterPro"/>
</dbReference>
<evidence type="ECO:0000313" key="4">
    <source>
        <dbReference type="Proteomes" id="UP000011087"/>
    </source>
</evidence>
<dbReference type="CDD" id="cd06257">
    <property type="entry name" value="DnaJ"/>
    <property type="match status" value="1"/>
</dbReference>
<dbReference type="PANTHER" id="PTHR36983">
    <property type="entry name" value="DNAJ HOMOLOG SUBFAMILY C MEMBER 13"/>
    <property type="match status" value="1"/>
</dbReference>
<dbReference type="GO" id="GO:0006898">
    <property type="term" value="P:receptor-mediated endocytosis"/>
    <property type="evidence" value="ECO:0007669"/>
    <property type="project" value="TreeGrafter"/>
</dbReference>
<dbReference type="HOGENOM" id="CLU_001238_1_0_1"/>
<dbReference type="RefSeq" id="XP_005822517.1">
    <property type="nucleotide sequence ID" value="XM_005822460.1"/>
</dbReference>
<dbReference type="SUPFAM" id="SSF48371">
    <property type="entry name" value="ARM repeat"/>
    <property type="match status" value="1"/>
</dbReference>
<reference evidence="3" key="3">
    <citation type="submission" date="2016-03" db="UniProtKB">
        <authorList>
            <consortium name="EnsemblProtists"/>
        </authorList>
    </citation>
    <scope>IDENTIFICATION</scope>
</reference>
<dbReference type="InterPro" id="IPR044978">
    <property type="entry name" value="GRV2/DNAJC13"/>
</dbReference>
<dbReference type="GO" id="GO:0007032">
    <property type="term" value="P:endosome organization"/>
    <property type="evidence" value="ECO:0007669"/>
    <property type="project" value="InterPro"/>
</dbReference>
<dbReference type="PANTHER" id="PTHR36983:SF2">
    <property type="entry name" value="DNAJ HOMOLOG SUBFAMILY C MEMBER 13"/>
    <property type="match status" value="1"/>
</dbReference>
<dbReference type="InterPro" id="IPR001623">
    <property type="entry name" value="DnaJ_domain"/>
</dbReference>
<dbReference type="PaxDb" id="55529-EKX35537"/>
<dbReference type="GO" id="GO:0010008">
    <property type="term" value="C:endosome membrane"/>
    <property type="evidence" value="ECO:0007669"/>
    <property type="project" value="TreeGrafter"/>
</dbReference>
<keyword evidence="4" id="KW-1185">Reference proteome</keyword>
<reference evidence="2 4" key="1">
    <citation type="journal article" date="2012" name="Nature">
        <title>Algal genomes reveal evolutionary mosaicism and the fate of nucleomorphs.</title>
        <authorList>
            <consortium name="DOE Joint Genome Institute"/>
            <person name="Curtis B.A."/>
            <person name="Tanifuji G."/>
            <person name="Burki F."/>
            <person name="Gruber A."/>
            <person name="Irimia M."/>
            <person name="Maruyama S."/>
            <person name="Arias M.C."/>
            <person name="Ball S.G."/>
            <person name="Gile G.H."/>
            <person name="Hirakawa Y."/>
            <person name="Hopkins J.F."/>
            <person name="Kuo A."/>
            <person name="Rensing S.A."/>
            <person name="Schmutz J."/>
            <person name="Symeonidi A."/>
            <person name="Elias M."/>
            <person name="Eveleigh R.J."/>
            <person name="Herman E.K."/>
            <person name="Klute M.J."/>
            <person name="Nakayama T."/>
            <person name="Obornik M."/>
            <person name="Reyes-Prieto A."/>
            <person name="Armbrust E.V."/>
            <person name="Aves S.J."/>
            <person name="Beiko R.G."/>
            <person name="Coutinho P."/>
            <person name="Dacks J.B."/>
            <person name="Durnford D.G."/>
            <person name="Fast N.M."/>
            <person name="Green B.R."/>
            <person name="Grisdale C.J."/>
            <person name="Hempel F."/>
            <person name="Henrissat B."/>
            <person name="Hoppner M.P."/>
            <person name="Ishida K."/>
            <person name="Kim E."/>
            <person name="Koreny L."/>
            <person name="Kroth P.G."/>
            <person name="Liu Y."/>
            <person name="Malik S.B."/>
            <person name="Maier U.G."/>
            <person name="McRose D."/>
            <person name="Mock T."/>
            <person name="Neilson J.A."/>
            <person name="Onodera N.T."/>
            <person name="Poole A.M."/>
            <person name="Pritham E.J."/>
            <person name="Richards T.A."/>
            <person name="Rocap G."/>
            <person name="Roy S.W."/>
            <person name="Sarai C."/>
            <person name="Schaack S."/>
            <person name="Shirato S."/>
            <person name="Slamovits C.H."/>
            <person name="Spencer D.F."/>
            <person name="Suzuki S."/>
            <person name="Worden A.Z."/>
            <person name="Zauner S."/>
            <person name="Barry K."/>
            <person name="Bell C."/>
            <person name="Bharti A.K."/>
            <person name="Crow J.A."/>
            <person name="Grimwood J."/>
            <person name="Kramer R."/>
            <person name="Lindquist E."/>
            <person name="Lucas S."/>
            <person name="Salamov A."/>
            <person name="McFadden G.I."/>
            <person name="Lane C.E."/>
            <person name="Keeling P.J."/>
            <person name="Gray M.W."/>
            <person name="Grigoriev I.V."/>
            <person name="Archibald J.M."/>
        </authorList>
    </citation>
    <scope>NUCLEOTIDE SEQUENCE</scope>
    <source>
        <strain evidence="2 4">CCMP2712</strain>
    </source>
</reference>
<dbReference type="eggNOG" id="KOG1789">
    <property type="taxonomic scope" value="Eukaryota"/>
</dbReference>
<sequence>MASHQVVAVKGSLYRKKLLLLHLQGQGVSLVEPLTMKESWSWSFLEDSLCLAPSATDPDDIIITVKSKASAMKRVIGMTGDIESRWVISCTNRSKLLSEALFMRDAVLGESHDPSVHMALYGKVWDGQPRLQVQLLIRPYSFSISKGDGEVLEDIALFAIQKLRRLGDTPGGFALKYMFQWHIFTCDERDSVINTIKGNCLKIGSNLDLGCSVSFTELEQEAISLDRTRAWRKASPEPLVLLLTGKEILECQADTMRVNVCRALSSLVSVQRSLHELQRFCLVFDDGSAHIYETANRDVLLVALESILYDARFHSSGTRVMPSEVMAHSRMVPYSASPEFVIFAESVVLKRLASLVDSGLLIGGDDHDLLNPYVVQAAMDFCSNNSDIAVNGTLDSKDFEMAVSCVVKQLGGISSLYTGDNTDLVVLLNALCFLLQNKMGFVAFLKIFSDFLDTFSGFVKFLMMSLSSNHKEIQICTLTTLIIICSPPQTEAQDFKNRSDLQRSLKSVMVSKNLCYHLKSIAYLHSLDAKSGSACILMETLKLFHCLLCNPGNLTTSEEIIQILKELLADNSMMISLLSHKSRPISSITWSLFEQIVCSSDDSFVTSMSQSALEDGEGALLRQFHTALFHPDQEQRIVSAKMVAVWIEGNKETVALIRRILPRGMVSLAPQMEDAELNWNICHNGMVWLVERHSGNQVIKTDKMIEAGKETSYKQQEYRFWYCSELEEGRACLLSEIQELLRAQKIKPGSFFRLKGQDQWKPLSEIPQLYLTVGLRGKGMNNVDVSVTLTLCGHEKVVDETINLLLEMLNSGDTISLRKLYKTGLFYFLLAYQRSNVYGISSVLKKTHMDQDFYRRDSPMDNSFSASRSILHDLLPESLICFLQRHPPDKFSEMFLGDTNNPEAIWHNNMRRHLIDEISRHISDFTCLLRENVLTEYDYTPLLSPIQYAELQEEVWCHNFYLQNLCNIDLFPDWPIYEPFEVLRSIIERWTEQNAQGSTSSTMTSELAFKKLGLQKTDDMQQIRAVYKKLAVQLHPDKNPNGRAEFEEIQSAYEYLSKAYLESNSHGGSSLRSKEIHLLLRAQSILYRRCGTSLSVYRYPCYQSLCQLIERERLRDNFELLCAAFELIALSISVDRGNAQEYVLSGGYPLLKEGLVRWLSDLQRSTKRGDLRLRASAFICQALSAIVDNEEVESRLFHSDLNSQARDSLFLYIHHSLELDQSPALITASLYFCLNASKFKDIVKELLARGSFWSFLAILFTFEVGAGLAKEYLEQNLETSQYTKMPPFLLDEHIASIQNWHGVLTLWMLSKWSNILEEDGSLSPSSLSLRQDLNSCLTPSLGSRVIFLCDEIEMEASKMGFHHNQSLQYAAQKAIDILVIISTRSESPSCLWNMQMRTRLQSYITSKRGEYLHSCGQDLIYENLLNELYISGTYLRLLAQGACDDVANRHKLCHCILRFIHKHLQRNDDVEKLLQHAGEHVSLMLADSWKDLAGSVSENDFYGRVSVQYPYSQQHFDEDLVLGLEAVRAIVVHEHQLHCNAPENQNLFPPCAAQCLRWLPLLLFVASVSCKACNSISRIVVDISRIYKLHFARSLQSPGLMDFFMKVARTCDGFLKSIISGVQELLSDGDFLEEFRVRGGVIDLLAFSLLGDQHALSQGLDTLCCAMRESLHGQKICKDVSRWFPPALARSLLSSPADCIMLLHSTSRSAEFIWNKTCMDELTESVRRVHSDLIKADHVLEQGEQWKMEFSEYEGLIIVGDIFIDVFVKDPMAKLPNPTGFLDALVNAILIMIEQDVQEIEFFDEKGMFTKFRRSDRQVLDRIAEALFTFVRIRSSLTSHLSKSGSIQRIHRCIETFTVQGARGSKQSLTLFVIAKTRD</sequence>
<gene>
    <name evidence="2" type="ORF">GUITHDRAFT_146371</name>
</gene>
<dbReference type="SUPFAM" id="SSF46565">
    <property type="entry name" value="Chaperone J-domain"/>
    <property type="match status" value="1"/>
</dbReference>
<reference evidence="4" key="2">
    <citation type="submission" date="2012-11" db="EMBL/GenBank/DDBJ databases">
        <authorList>
            <person name="Kuo A."/>
            <person name="Curtis B.A."/>
            <person name="Tanifuji G."/>
            <person name="Burki F."/>
            <person name="Gruber A."/>
            <person name="Irimia M."/>
            <person name="Maruyama S."/>
            <person name="Arias M.C."/>
            <person name="Ball S.G."/>
            <person name="Gile G.H."/>
            <person name="Hirakawa Y."/>
            <person name="Hopkins J.F."/>
            <person name="Rensing S.A."/>
            <person name="Schmutz J."/>
            <person name="Symeonidi A."/>
            <person name="Elias M."/>
            <person name="Eveleigh R.J."/>
            <person name="Herman E.K."/>
            <person name="Klute M.J."/>
            <person name="Nakayama T."/>
            <person name="Obornik M."/>
            <person name="Reyes-Prieto A."/>
            <person name="Armbrust E.V."/>
            <person name="Aves S.J."/>
            <person name="Beiko R.G."/>
            <person name="Coutinho P."/>
            <person name="Dacks J.B."/>
            <person name="Durnford D.G."/>
            <person name="Fast N.M."/>
            <person name="Green B.R."/>
            <person name="Grisdale C."/>
            <person name="Hempe F."/>
            <person name="Henrissat B."/>
            <person name="Hoppner M.P."/>
            <person name="Ishida K.-I."/>
            <person name="Kim E."/>
            <person name="Koreny L."/>
            <person name="Kroth P.G."/>
            <person name="Liu Y."/>
            <person name="Malik S.-B."/>
            <person name="Maier U.G."/>
            <person name="McRose D."/>
            <person name="Mock T."/>
            <person name="Neilson J.A."/>
            <person name="Onodera N.T."/>
            <person name="Poole A.M."/>
            <person name="Pritham E.J."/>
            <person name="Richards T.A."/>
            <person name="Rocap G."/>
            <person name="Roy S.W."/>
            <person name="Sarai C."/>
            <person name="Schaack S."/>
            <person name="Shirato S."/>
            <person name="Slamovits C.H."/>
            <person name="Spencer D.F."/>
            <person name="Suzuki S."/>
            <person name="Worden A.Z."/>
            <person name="Zauner S."/>
            <person name="Barry K."/>
            <person name="Bell C."/>
            <person name="Bharti A.K."/>
            <person name="Crow J.A."/>
            <person name="Grimwood J."/>
            <person name="Kramer R."/>
            <person name="Lindquist E."/>
            <person name="Lucas S."/>
            <person name="Salamov A."/>
            <person name="McFadden G.I."/>
            <person name="Lane C.E."/>
            <person name="Keeling P.J."/>
            <person name="Gray M.W."/>
            <person name="Grigoriev I.V."/>
            <person name="Archibald J.M."/>
        </authorList>
    </citation>
    <scope>NUCLEOTIDE SEQUENCE</scope>
    <source>
        <strain evidence="4">CCMP2712</strain>
    </source>
</reference>
<dbReference type="STRING" id="905079.L1IHG4"/>
<dbReference type="PROSITE" id="PS50076">
    <property type="entry name" value="DNAJ_2"/>
    <property type="match status" value="1"/>
</dbReference>
<dbReference type="Pfam" id="PF00226">
    <property type="entry name" value="DnaJ"/>
    <property type="match status" value="1"/>
</dbReference>
<dbReference type="SMART" id="SM00271">
    <property type="entry name" value="DnaJ"/>
    <property type="match status" value="1"/>
</dbReference>
<dbReference type="EnsemblProtists" id="EKX35537">
    <property type="protein sequence ID" value="EKX35537"/>
    <property type="gene ID" value="GUITHDRAFT_146371"/>
</dbReference>
<organism evidence="2">
    <name type="scientific">Guillardia theta (strain CCMP2712)</name>
    <name type="common">Cryptophyte</name>
    <dbReference type="NCBI Taxonomy" id="905079"/>
    <lineage>
        <taxon>Eukaryota</taxon>
        <taxon>Cryptophyceae</taxon>
        <taxon>Pyrenomonadales</taxon>
        <taxon>Geminigeraceae</taxon>
        <taxon>Guillardia</taxon>
    </lineage>
</organism>
<dbReference type="InterPro" id="IPR036869">
    <property type="entry name" value="J_dom_sf"/>
</dbReference>
<dbReference type="OrthoDB" id="69656at2759"/>
<dbReference type="KEGG" id="gtt:GUITHDRAFT_146371"/>
<dbReference type="InterPro" id="IPR016024">
    <property type="entry name" value="ARM-type_fold"/>
</dbReference>
<dbReference type="Pfam" id="PF19432">
    <property type="entry name" value="RME-8_N"/>
    <property type="match status" value="1"/>
</dbReference>
<evidence type="ECO:0000259" key="1">
    <source>
        <dbReference type="PROSITE" id="PS50076"/>
    </source>
</evidence>
<proteinExistence type="predicted"/>
<accession>L1IHG4</accession>
<name>L1IHG4_GUITC</name>
<evidence type="ECO:0000313" key="2">
    <source>
        <dbReference type="EMBL" id="EKX35537.1"/>
    </source>
</evidence>
<evidence type="ECO:0000313" key="3">
    <source>
        <dbReference type="EnsemblProtists" id="EKX35537"/>
    </source>
</evidence>
<dbReference type="EMBL" id="JH993088">
    <property type="protein sequence ID" value="EKX35537.1"/>
    <property type="molecule type" value="Genomic_DNA"/>
</dbReference>
<dbReference type="Gene3D" id="1.10.287.110">
    <property type="entry name" value="DnaJ domain"/>
    <property type="match status" value="1"/>
</dbReference>
<dbReference type="Proteomes" id="UP000011087">
    <property type="component" value="Unassembled WGS sequence"/>
</dbReference>
<protein>
    <recommendedName>
        <fullName evidence="1">J domain-containing protein</fullName>
    </recommendedName>
</protein>
<dbReference type="InterPro" id="IPR045802">
    <property type="entry name" value="GRV2/DNAJC13_N"/>
</dbReference>
<dbReference type="GeneID" id="17292292"/>